<keyword evidence="4" id="KW-1185">Reference proteome</keyword>
<comment type="similarity">
    <text evidence="1">Belongs to the ros/MucR family.</text>
</comment>
<dbReference type="InterPro" id="IPR008807">
    <property type="entry name" value="ROS_MUCR"/>
</dbReference>
<feature type="region of interest" description="Disordered" evidence="2">
    <location>
        <begin position="205"/>
        <end position="228"/>
    </location>
</feature>
<comment type="caution">
    <text evidence="3">The sequence shown here is derived from an EMBL/GenBank/DDBJ whole genome shotgun (WGS) entry which is preliminary data.</text>
</comment>
<organism evidence="3 4">
    <name type="scientific">Mesorhizobium shonense</name>
    <dbReference type="NCBI Taxonomy" id="1209948"/>
    <lineage>
        <taxon>Bacteria</taxon>
        <taxon>Pseudomonadati</taxon>
        <taxon>Pseudomonadota</taxon>
        <taxon>Alphaproteobacteria</taxon>
        <taxon>Hyphomicrobiales</taxon>
        <taxon>Phyllobacteriaceae</taxon>
        <taxon>Mesorhizobium</taxon>
    </lineage>
</organism>
<accession>A0ABV2I2A6</accession>
<evidence type="ECO:0000256" key="2">
    <source>
        <dbReference type="SAM" id="MobiDB-lite"/>
    </source>
</evidence>
<sequence length="228" mass="25837">MKGVWSIGEEKQAREGNCFSFHLNAYDPINRIGEVLAGVPNMLVEKRGRRWSVFVRDEFRQRFRRCFYGWQKLGEQRAFKRRFILANEATNLIELTADIVSAYVSKNALPVASLPELIASVNSSLAAIGQVVEPEKPAQAPAVNPKRSVFPDYIICLEDGKKFKSLKRHLDVHYDLTPEEYREKWGLKPDYPMVAPNYAAQRSALAKSSGLGRKVSAQPVKKTARRKA</sequence>
<evidence type="ECO:0000313" key="3">
    <source>
        <dbReference type="EMBL" id="MET3597060.1"/>
    </source>
</evidence>
<proteinExistence type="inferred from homology"/>
<dbReference type="InterPro" id="IPR041920">
    <property type="entry name" value="ROS/MUCR_sf"/>
</dbReference>
<evidence type="ECO:0000256" key="1">
    <source>
        <dbReference type="ARBA" id="ARBA00007031"/>
    </source>
</evidence>
<dbReference type="EMBL" id="JBEPLM010000020">
    <property type="protein sequence ID" value="MET3597060.1"/>
    <property type="molecule type" value="Genomic_DNA"/>
</dbReference>
<dbReference type="Gene3D" id="1.10.10.1550">
    <property type="entry name" value="ROS/MUCR transcriptional regulator protein"/>
    <property type="match status" value="1"/>
</dbReference>
<reference evidence="3 4" key="1">
    <citation type="submission" date="2024-06" db="EMBL/GenBank/DDBJ databases">
        <title>Genomic Encyclopedia of Type Strains, Phase IV (KMG-IV): sequencing the most valuable type-strain genomes for metagenomic binning, comparative biology and taxonomic classification.</title>
        <authorList>
            <person name="Goeker M."/>
        </authorList>
    </citation>
    <scope>NUCLEOTIDE SEQUENCE [LARGE SCALE GENOMIC DNA]</scope>
    <source>
        <strain evidence="3 4">DSM 29846</strain>
    </source>
</reference>
<evidence type="ECO:0000313" key="4">
    <source>
        <dbReference type="Proteomes" id="UP001549036"/>
    </source>
</evidence>
<gene>
    <name evidence="3" type="ORF">ABID26_006484</name>
</gene>
<dbReference type="Pfam" id="PF05443">
    <property type="entry name" value="ROS_MUCR"/>
    <property type="match status" value="1"/>
</dbReference>
<name>A0ABV2I2A6_9HYPH</name>
<dbReference type="Proteomes" id="UP001549036">
    <property type="component" value="Unassembled WGS sequence"/>
</dbReference>
<protein>
    <submittedName>
        <fullName evidence="3">Transcriptional regulator</fullName>
    </submittedName>
</protein>